<evidence type="ECO:0000313" key="5">
    <source>
        <dbReference type="EMBL" id="RCV56874.1"/>
    </source>
</evidence>
<comment type="caution">
    <text evidence="5">The sequence shown here is derived from an EMBL/GenBank/DDBJ whole genome shotgun (WGS) entry which is preliminary data.</text>
</comment>
<evidence type="ECO:0000256" key="3">
    <source>
        <dbReference type="SAM" id="MobiDB-lite"/>
    </source>
</evidence>
<keyword evidence="2" id="KW-0560">Oxidoreductase</keyword>
<name>A0A368T3J1_9ACTN</name>
<gene>
    <name evidence="5" type="ORF">DEF24_16070</name>
</gene>
<dbReference type="SMART" id="SM01008">
    <property type="entry name" value="Ald_Xan_dh_C"/>
    <property type="match status" value="1"/>
</dbReference>
<keyword evidence="1" id="KW-0500">Molybdenum</keyword>
<dbReference type="Proteomes" id="UP000253318">
    <property type="component" value="Unassembled WGS sequence"/>
</dbReference>
<dbReference type="OrthoDB" id="9758509at2"/>
<dbReference type="Pfam" id="PF20256">
    <property type="entry name" value="MoCoBD_2"/>
    <property type="match status" value="1"/>
</dbReference>
<protein>
    <submittedName>
        <fullName evidence="5">Carbon monoxide dehydrogenase</fullName>
    </submittedName>
</protein>
<dbReference type="InterPro" id="IPR037165">
    <property type="entry name" value="AldOxase/xan_DH_Mopterin-bd_sf"/>
</dbReference>
<evidence type="ECO:0000256" key="2">
    <source>
        <dbReference type="ARBA" id="ARBA00023002"/>
    </source>
</evidence>
<feature type="compositionally biased region" description="Basic and acidic residues" evidence="3">
    <location>
        <begin position="15"/>
        <end position="24"/>
    </location>
</feature>
<dbReference type="SUPFAM" id="SSF56003">
    <property type="entry name" value="Molybdenum cofactor-binding domain"/>
    <property type="match status" value="1"/>
</dbReference>
<dbReference type="AlphaFoldDB" id="A0A368T3J1"/>
<dbReference type="SUPFAM" id="SSF54665">
    <property type="entry name" value="CO dehydrogenase molybdoprotein N-domain-like"/>
    <property type="match status" value="1"/>
</dbReference>
<dbReference type="GO" id="GO:0005506">
    <property type="term" value="F:iron ion binding"/>
    <property type="evidence" value="ECO:0007669"/>
    <property type="project" value="InterPro"/>
</dbReference>
<dbReference type="InterPro" id="IPR008274">
    <property type="entry name" value="AldOxase/xan_DH_MoCoBD1"/>
</dbReference>
<dbReference type="InterPro" id="IPR046867">
    <property type="entry name" value="AldOxase/xan_DH_MoCoBD2"/>
</dbReference>
<organism evidence="5 6">
    <name type="scientific">Marinitenerispora sediminis</name>
    <dbReference type="NCBI Taxonomy" id="1931232"/>
    <lineage>
        <taxon>Bacteria</taxon>
        <taxon>Bacillati</taxon>
        <taxon>Actinomycetota</taxon>
        <taxon>Actinomycetes</taxon>
        <taxon>Streptosporangiales</taxon>
        <taxon>Nocardiopsidaceae</taxon>
        <taxon>Marinitenerispora</taxon>
    </lineage>
</organism>
<feature type="domain" description="Aldehyde oxidase/xanthine dehydrogenase a/b hammerhead" evidence="4">
    <location>
        <begin position="30"/>
        <end position="146"/>
    </location>
</feature>
<dbReference type="PANTHER" id="PTHR11908">
    <property type="entry name" value="XANTHINE DEHYDROGENASE"/>
    <property type="match status" value="1"/>
</dbReference>
<dbReference type="Pfam" id="PF01315">
    <property type="entry name" value="Ald_Xan_dh_C"/>
    <property type="match status" value="1"/>
</dbReference>
<dbReference type="EMBL" id="QEIN01000122">
    <property type="protein sequence ID" value="RCV56874.1"/>
    <property type="molecule type" value="Genomic_DNA"/>
</dbReference>
<evidence type="ECO:0000259" key="4">
    <source>
        <dbReference type="SMART" id="SM01008"/>
    </source>
</evidence>
<dbReference type="GO" id="GO:0016491">
    <property type="term" value="F:oxidoreductase activity"/>
    <property type="evidence" value="ECO:0007669"/>
    <property type="project" value="UniProtKB-KW"/>
</dbReference>
<dbReference type="Gene3D" id="3.90.1170.50">
    <property type="entry name" value="Aldehyde oxidase/xanthine dehydrogenase, a/b hammerhead"/>
    <property type="match status" value="1"/>
</dbReference>
<evidence type="ECO:0000256" key="1">
    <source>
        <dbReference type="ARBA" id="ARBA00022505"/>
    </source>
</evidence>
<proteinExistence type="predicted"/>
<reference evidence="5 6" key="1">
    <citation type="submission" date="2018-04" db="EMBL/GenBank/DDBJ databases">
        <title>Novel actinobacteria from marine sediment.</title>
        <authorList>
            <person name="Ng Z.Y."/>
            <person name="Tan G.Y.A."/>
        </authorList>
    </citation>
    <scope>NUCLEOTIDE SEQUENCE [LARGE SCALE GENOMIC DNA]</scope>
    <source>
        <strain evidence="5 6">TPS81</strain>
    </source>
</reference>
<dbReference type="RefSeq" id="WP_114399480.1">
    <property type="nucleotide sequence ID" value="NZ_QEIM01000128.1"/>
</dbReference>
<dbReference type="InterPro" id="IPR036856">
    <property type="entry name" value="Ald_Oxase/Xan_DH_a/b_sf"/>
</dbReference>
<dbReference type="InterPro" id="IPR000674">
    <property type="entry name" value="Ald_Oxase/Xan_DH_a/b"/>
</dbReference>
<sequence>MTHTTLPRTTVPDRAVGRPLDRVDGAAKATGTARYSAEYPLPDLAHAALVHAAVSRGRITGIDTSAAAAVPGVITVLTHENAPRMKPPPPTNLLRPSAAVSSSTVNLLNTDEVFWDGQPVAVVVAETTAAAREAAGLVRVDYQRLPATVDFAAAQSDAVPQKGNAIMPAGVRKGDAEAALASAAVSVDLRFTTPPQQHNALEPHATTAHWDGDRLTVHDATQSLDWLRHHLALRFAVPVENVRVIAPYVGGGFGGKGSVWAGTVLTVLAARAIGRPVRMALTRHGVNRTVGGRTPTSQRVALGAGTDGRITALVHTSVARTGRTGGSPEPVTSMSRHLYDAENILLQQSTVELDLLPNTYMRAPGEAVGSFALESAVDELAHRLAIDPVELRMRNEPAADPVSGKRFSQRLLREAYALGAERFGWSHRSARPGSMRDGRWLVGMGVASAYFQAMRMTSDVAVRFSVDGGVLVRCGLQDMGMGSATAQAQIAADALGVPFEAVRVEYGDSALPTAPGAGGSAQTASVASGLLRACEKLNRRLDALARRTGTVGESRATTLAHAGLPSVEAAVGSDTRLGRLAGQARLVSTVVRDQQRWVRAASGAHFCEVRVDPDTGEVRIARWLGVFDVGTVINAKTAASQLRGGIIMGIGMALTEQTLVDPRTGRNMNPGLDTYHVPVHADIPPIDVTWLGEPDPTMPLGLLGVGEVGTTGVAAAVANAVHHATGRRVRDLPITLDKVV</sequence>
<dbReference type="PANTHER" id="PTHR11908:SF132">
    <property type="entry name" value="ALDEHYDE OXIDASE 1-RELATED"/>
    <property type="match status" value="1"/>
</dbReference>
<dbReference type="Gene3D" id="3.30.365.10">
    <property type="entry name" value="Aldehyde oxidase/xanthine dehydrogenase, molybdopterin binding domain"/>
    <property type="match status" value="4"/>
</dbReference>
<feature type="region of interest" description="Disordered" evidence="3">
    <location>
        <begin position="1"/>
        <end position="24"/>
    </location>
</feature>
<dbReference type="InterPro" id="IPR016208">
    <property type="entry name" value="Ald_Oxase/xanthine_DH-like"/>
</dbReference>
<accession>A0A368T3J1</accession>
<keyword evidence="6" id="KW-1185">Reference proteome</keyword>
<dbReference type="Pfam" id="PF02738">
    <property type="entry name" value="MoCoBD_1"/>
    <property type="match status" value="1"/>
</dbReference>
<evidence type="ECO:0000313" key="6">
    <source>
        <dbReference type="Proteomes" id="UP000253318"/>
    </source>
</evidence>